<keyword evidence="2" id="KW-0812">Transmembrane</keyword>
<name>A0A387HM64_9ACTN</name>
<dbReference type="RefSeq" id="WP_120726084.1">
    <property type="nucleotide sequence ID" value="NZ_CP032698.1"/>
</dbReference>
<accession>A0A387HM64</accession>
<dbReference type="OrthoDB" id="9935354at2"/>
<feature type="region of interest" description="Disordered" evidence="1">
    <location>
        <begin position="1"/>
        <end position="68"/>
    </location>
</feature>
<dbReference type="Proteomes" id="UP000271554">
    <property type="component" value="Chromosome"/>
</dbReference>
<proteinExistence type="predicted"/>
<dbReference type="EMBL" id="CP032698">
    <property type="protein sequence ID" value="AYG84589.1"/>
    <property type="molecule type" value="Genomic_DNA"/>
</dbReference>
<keyword evidence="2" id="KW-1133">Transmembrane helix</keyword>
<protein>
    <submittedName>
        <fullName evidence="3">Uncharacterized protein</fullName>
    </submittedName>
</protein>
<dbReference type="AlphaFoldDB" id="A0A387HM64"/>
<evidence type="ECO:0000313" key="4">
    <source>
        <dbReference type="Proteomes" id="UP000271554"/>
    </source>
</evidence>
<feature type="compositionally biased region" description="Basic and acidic residues" evidence="1">
    <location>
        <begin position="1"/>
        <end position="13"/>
    </location>
</feature>
<evidence type="ECO:0000313" key="3">
    <source>
        <dbReference type="EMBL" id="AYG84589.1"/>
    </source>
</evidence>
<organism evidence="3 4">
    <name type="scientific">Streptomyces hundungensis</name>
    <dbReference type="NCBI Taxonomy" id="1077946"/>
    <lineage>
        <taxon>Bacteria</taxon>
        <taxon>Bacillati</taxon>
        <taxon>Actinomycetota</taxon>
        <taxon>Actinomycetes</taxon>
        <taxon>Kitasatosporales</taxon>
        <taxon>Streptomycetaceae</taxon>
        <taxon>Streptomyces</taxon>
    </lineage>
</organism>
<reference evidence="3 4" key="1">
    <citation type="submission" date="2018-10" db="EMBL/GenBank/DDBJ databases">
        <title>Relationship between Morphology and Antimicrobial Activity in Streptomyces.</title>
        <authorList>
            <person name="Kang H.J."/>
            <person name="Kim S.B."/>
        </authorList>
    </citation>
    <scope>NUCLEOTIDE SEQUENCE [LARGE SCALE GENOMIC DNA]</scope>
    <source>
        <strain evidence="3 4">BH38</strain>
    </source>
</reference>
<keyword evidence="4" id="KW-1185">Reference proteome</keyword>
<sequence>MVRDRDAFTKTDGQDPDPATVAAPALNTAPSAPREQGAATASPVVDTAVRPTPPSGAHVPGATPAERRTVPWRQLPWLTLLLAVGIVAALAFIAGVLVEQHHLQ</sequence>
<evidence type="ECO:0000256" key="1">
    <source>
        <dbReference type="SAM" id="MobiDB-lite"/>
    </source>
</evidence>
<dbReference type="KEGG" id="shun:DWB77_06803"/>
<keyword evidence="2" id="KW-0472">Membrane</keyword>
<gene>
    <name evidence="3" type="ORF">DWB77_06803</name>
</gene>
<feature type="transmembrane region" description="Helical" evidence="2">
    <location>
        <begin position="77"/>
        <end position="98"/>
    </location>
</feature>
<evidence type="ECO:0000256" key="2">
    <source>
        <dbReference type="SAM" id="Phobius"/>
    </source>
</evidence>